<feature type="compositionally biased region" description="Polar residues" evidence="6">
    <location>
        <begin position="1"/>
        <end position="12"/>
    </location>
</feature>
<organism evidence="11 12">
    <name type="scientific">Thermogemmata fonticola</name>
    <dbReference type="NCBI Taxonomy" id="2755323"/>
    <lineage>
        <taxon>Bacteria</taxon>
        <taxon>Pseudomonadati</taxon>
        <taxon>Planctomycetota</taxon>
        <taxon>Planctomycetia</taxon>
        <taxon>Gemmatales</taxon>
        <taxon>Gemmataceae</taxon>
        <taxon>Thermogemmata</taxon>
    </lineage>
</organism>
<dbReference type="Gene3D" id="1.10.10.10">
    <property type="entry name" value="Winged helix-like DNA-binding domain superfamily/Winged helix DNA-binding domain"/>
    <property type="match status" value="2"/>
</dbReference>
<keyword evidence="2" id="KW-0805">Transcription regulation</keyword>
<comment type="caution">
    <text evidence="11">The sequence shown here is derived from an EMBL/GenBank/DDBJ whole genome shotgun (WGS) entry which is preliminary data.</text>
</comment>
<dbReference type="Gene3D" id="1.20.120.1810">
    <property type="match status" value="1"/>
</dbReference>
<dbReference type="NCBIfam" id="TIGR02937">
    <property type="entry name" value="sigma70-ECF"/>
    <property type="match status" value="1"/>
</dbReference>
<dbReference type="InterPro" id="IPR013324">
    <property type="entry name" value="RNA_pol_sigma_r3/r4-like"/>
</dbReference>
<dbReference type="Pfam" id="PF04539">
    <property type="entry name" value="Sigma70_r3"/>
    <property type="match status" value="1"/>
</dbReference>
<dbReference type="InterPro" id="IPR013325">
    <property type="entry name" value="RNA_pol_sigma_r2"/>
</dbReference>
<dbReference type="SUPFAM" id="SSF88946">
    <property type="entry name" value="Sigma2 domain of RNA polymerase sigma factors"/>
    <property type="match status" value="1"/>
</dbReference>
<dbReference type="PANTHER" id="PTHR30603">
    <property type="entry name" value="RNA POLYMERASE SIGMA FACTOR RPO"/>
    <property type="match status" value="1"/>
</dbReference>
<evidence type="ECO:0000256" key="2">
    <source>
        <dbReference type="ARBA" id="ARBA00023015"/>
    </source>
</evidence>
<dbReference type="InterPro" id="IPR007630">
    <property type="entry name" value="RNA_pol_sigma70_r4"/>
</dbReference>
<evidence type="ECO:0000259" key="9">
    <source>
        <dbReference type="Pfam" id="PF04542"/>
    </source>
</evidence>
<dbReference type="InterPro" id="IPR000943">
    <property type="entry name" value="RNA_pol_sigma70"/>
</dbReference>
<gene>
    <name evidence="11" type="ORF">H0921_13135</name>
</gene>
<dbReference type="InterPro" id="IPR036388">
    <property type="entry name" value="WH-like_DNA-bd_sf"/>
</dbReference>
<accession>A0A7V8VFJ5</accession>
<dbReference type="InterPro" id="IPR007624">
    <property type="entry name" value="RNA_pol_sigma70_r3"/>
</dbReference>
<dbReference type="AlphaFoldDB" id="A0A7V8VFJ5"/>
<dbReference type="Pfam" id="PF04542">
    <property type="entry name" value="Sigma70_r2"/>
    <property type="match status" value="1"/>
</dbReference>
<dbReference type="GO" id="GO:0016987">
    <property type="term" value="F:sigma factor activity"/>
    <property type="evidence" value="ECO:0007669"/>
    <property type="project" value="UniProtKB-KW"/>
</dbReference>
<dbReference type="SUPFAM" id="SSF88659">
    <property type="entry name" value="Sigma3 and sigma4 domains of RNA polymerase sigma factors"/>
    <property type="match status" value="2"/>
</dbReference>
<protein>
    <submittedName>
        <fullName evidence="11">Sigma-70 family RNA polymerase sigma factor</fullName>
    </submittedName>
</protein>
<evidence type="ECO:0000256" key="5">
    <source>
        <dbReference type="ARBA" id="ARBA00023163"/>
    </source>
</evidence>
<evidence type="ECO:0000259" key="10">
    <source>
        <dbReference type="Pfam" id="PF04545"/>
    </source>
</evidence>
<reference evidence="11 12" key="1">
    <citation type="submission" date="2020-07" db="EMBL/GenBank/DDBJ databases">
        <title>Thermogemmata thermophila gen. nov., sp. nov., a novel moderate thermophilic planctomycete from a Kamchatka hot spring.</title>
        <authorList>
            <person name="Elcheninov A.G."/>
            <person name="Podosokorskaya O.A."/>
            <person name="Kovaleva O.L."/>
            <person name="Novikov A."/>
            <person name="Bonch-Osmolovskaya E.A."/>
            <person name="Toshchakov S.V."/>
            <person name="Kublanov I.V."/>
        </authorList>
    </citation>
    <scope>NUCLEOTIDE SEQUENCE [LARGE SCALE GENOMIC DNA]</scope>
    <source>
        <strain evidence="11 12">2918</strain>
    </source>
</reference>
<feature type="domain" description="RNA polymerase sigma-70 region 3" evidence="8">
    <location>
        <begin position="379"/>
        <end position="448"/>
    </location>
</feature>
<dbReference type="Proteomes" id="UP000542342">
    <property type="component" value="Unassembled WGS sequence"/>
</dbReference>
<name>A0A7V8VFJ5_9BACT</name>
<dbReference type="InterPro" id="IPR009042">
    <property type="entry name" value="RNA_pol_sigma70_r1_2"/>
</dbReference>
<evidence type="ECO:0000256" key="6">
    <source>
        <dbReference type="SAM" id="MobiDB-lite"/>
    </source>
</evidence>
<dbReference type="GO" id="GO:0003677">
    <property type="term" value="F:DNA binding"/>
    <property type="evidence" value="ECO:0007669"/>
    <property type="project" value="UniProtKB-KW"/>
</dbReference>
<proteinExistence type="inferred from homology"/>
<keyword evidence="5" id="KW-0804">Transcription</keyword>
<evidence type="ECO:0000313" key="11">
    <source>
        <dbReference type="EMBL" id="MBA2227100.1"/>
    </source>
</evidence>
<dbReference type="InterPro" id="IPR014284">
    <property type="entry name" value="RNA_pol_sigma-70_dom"/>
</dbReference>
<dbReference type="InterPro" id="IPR050239">
    <property type="entry name" value="Sigma-70_RNA_pol_init_factors"/>
</dbReference>
<feature type="compositionally biased region" description="Polar residues" evidence="6">
    <location>
        <begin position="19"/>
        <end position="31"/>
    </location>
</feature>
<keyword evidence="12" id="KW-1185">Reference proteome</keyword>
<keyword evidence="3" id="KW-0731">Sigma factor</keyword>
<evidence type="ECO:0000256" key="1">
    <source>
        <dbReference type="ARBA" id="ARBA00007788"/>
    </source>
</evidence>
<dbReference type="Pfam" id="PF00140">
    <property type="entry name" value="Sigma70_r1_2"/>
    <property type="match status" value="1"/>
</dbReference>
<sequence length="533" mass="61625">MSRPSSNDTVSQAECAATPTPSGNGGKNTELTKAPLPLPQECELDWNDTVEPDIDELRDEELEDTILDEDNAQEVEEESGADDTLGVYLRQMGSIPLLTREEELELAQRLEYYRNRFRNAALLCPLMLLRVREMFERIAAGSLPIDPHIDVYSSEELRLSRSQILSRLKPNLSTLCHLLDQEHAVFAAGIRDEFRGDQEQWRRDRWYRLRKCRRLAQELSPRTEILERWMDELADVADEVSHLLLARAIATSPTERAQHEKTLREVMLRALMTPAELFASLKILRKRRHQYQAVRQKLAEANLRLVVSIAKKYRNRGLLFSDLIQEGNRGLMRAVDKYEWRLKFKFGTYATWWIRQGITRALHDHARTVRVPCHQISVLARLERKRSELSAATGRDPSNEELAAATGLKMDEMRSLRIVGRQPVSLNDSLGGDGDHALEDFLRDDHDPFPGENADRRLLQERVREVLRSLPPREREVIELRYGLKDGKCRTLDVVARQFGITRERIRQIEARALLKLRRPPRVLRLAEFVEKG</sequence>
<dbReference type="Pfam" id="PF04545">
    <property type="entry name" value="Sigma70_r4"/>
    <property type="match status" value="1"/>
</dbReference>
<feature type="domain" description="RNA polymerase sigma-70 region 2" evidence="9">
    <location>
        <begin position="298"/>
        <end position="368"/>
    </location>
</feature>
<feature type="domain" description="RNA polymerase sigma-70 region 1.2" evidence="7">
    <location>
        <begin position="83"/>
        <end position="111"/>
    </location>
</feature>
<dbReference type="PANTHER" id="PTHR30603:SF60">
    <property type="entry name" value="RNA POLYMERASE SIGMA FACTOR RPOD"/>
    <property type="match status" value="1"/>
</dbReference>
<evidence type="ECO:0000259" key="7">
    <source>
        <dbReference type="Pfam" id="PF00140"/>
    </source>
</evidence>
<evidence type="ECO:0000256" key="4">
    <source>
        <dbReference type="ARBA" id="ARBA00023125"/>
    </source>
</evidence>
<keyword evidence="4" id="KW-0238">DNA-binding</keyword>
<feature type="domain" description="RNA polymerase sigma-70 region 4" evidence="10">
    <location>
        <begin position="466"/>
        <end position="518"/>
    </location>
</feature>
<evidence type="ECO:0000313" key="12">
    <source>
        <dbReference type="Proteomes" id="UP000542342"/>
    </source>
</evidence>
<evidence type="ECO:0000256" key="3">
    <source>
        <dbReference type="ARBA" id="ARBA00023082"/>
    </source>
</evidence>
<comment type="similarity">
    <text evidence="1">Belongs to the sigma-70 factor family.</text>
</comment>
<evidence type="ECO:0000259" key="8">
    <source>
        <dbReference type="Pfam" id="PF04539"/>
    </source>
</evidence>
<dbReference type="EMBL" id="JACEFB010000010">
    <property type="protein sequence ID" value="MBA2227100.1"/>
    <property type="molecule type" value="Genomic_DNA"/>
</dbReference>
<feature type="region of interest" description="Disordered" evidence="6">
    <location>
        <begin position="1"/>
        <end position="40"/>
    </location>
</feature>
<dbReference type="GO" id="GO:0006352">
    <property type="term" value="P:DNA-templated transcription initiation"/>
    <property type="evidence" value="ECO:0007669"/>
    <property type="project" value="InterPro"/>
</dbReference>
<dbReference type="InterPro" id="IPR007627">
    <property type="entry name" value="RNA_pol_sigma70_r2"/>
</dbReference>
<dbReference type="PRINTS" id="PR00046">
    <property type="entry name" value="SIGMA70FCT"/>
</dbReference>
<dbReference type="CDD" id="cd06171">
    <property type="entry name" value="Sigma70_r4"/>
    <property type="match status" value="1"/>
</dbReference>